<organism evidence="1 2">
    <name type="scientific">Achromobacter pulmonis</name>
    <dbReference type="NCBI Taxonomy" id="1389932"/>
    <lineage>
        <taxon>Bacteria</taxon>
        <taxon>Pseudomonadati</taxon>
        <taxon>Pseudomonadota</taxon>
        <taxon>Betaproteobacteria</taxon>
        <taxon>Burkholderiales</taxon>
        <taxon>Alcaligenaceae</taxon>
        <taxon>Achromobacter</taxon>
    </lineage>
</organism>
<proteinExistence type="predicted"/>
<reference evidence="1 2" key="1">
    <citation type="submission" date="2018-01" db="EMBL/GenBank/DDBJ databases">
        <title>The draft genome of an aniline degradation strain ANB-1.</title>
        <authorList>
            <person name="Zhang L."/>
            <person name="Jiang J."/>
        </authorList>
    </citation>
    <scope>NUCLEOTIDE SEQUENCE [LARGE SCALE GENOMIC DNA]</scope>
    <source>
        <strain evidence="1 2">ANB-1</strain>
    </source>
</reference>
<evidence type="ECO:0000313" key="2">
    <source>
        <dbReference type="Proteomes" id="UP000235994"/>
    </source>
</evidence>
<protein>
    <submittedName>
        <fullName evidence="1">Uncharacterized protein</fullName>
    </submittedName>
</protein>
<dbReference type="AlphaFoldDB" id="A0A2N8KEG4"/>
<name>A0A2N8KEG4_9BURK</name>
<comment type="caution">
    <text evidence="1">The sequence shown here is derived from an EMBL/GenBank/DDBJ whole genome shotgun (WGS) entry which is preliminary data.</text>
</comment>
<keyword evidence="2" id="KW-1185">Reference proteome</keyword>
<dbReference type="Proteomes" id="UP000235994">
    <property type="component" value="Unassembled WGS sequence"/>
</dbReference>
<gene>
    <name evidence="1" type="ORF">C1I89_23790</name>
</gene>
<accession>A0A2N8KEG4</accession>
<dbReference type="EMBL" id="POQS01000006">
    <property type="protein sequence ID" value="PND31829.1"/>
    <property type="molecule type" value="Genomic_DNA"/>
</dbReference>
<evidence type="ECO:0000313" key="1">
    <source>
        <dbReference type="EMBL" id="PND31829.1"/>
    </source>
</evidence>
<sequence length="63" mass="7471">MEYDKRREREYPKIGDQVDAIMKLANHLRQQGAELPTEVCEWVDKCLEVKRRYPKQPDSNPPA</sequence>